<evidence type="ECO:0000313" key="3">
    <source>
        <dbReference type="EMBL" id="CBI43120.1"/>
    </source>
</evidence>
<organism evidence="3 4">
    <name type="scientific">Bacillus amyloliquefaciens (strain ATCC 23350 / DSM 7 / BCRC 11601 / CCUG 28519 / NBRC 15535 / NRRL B-14393 / F)</name>
    <dbReference type="NCBI Taxonomy" id="692420"/>
    <lineage>
        <taxon>Bacteria</taxon>
        <taxon>Bacillati</taxon>
        <taxon>Bacillota</taxon>
        <taxon>Bacilli</taxon>
        <taxon>Bacillales</taxon>
        <taxon>Bacillaceae</taxon>
        <taxon>Bacillus</taxon>
        <taxon>Bacillus amyloliquefaciens group</taxon>
    </lineage>
</organism>
<sequence>MKKIMKELFKKVCEEELDRLKKVEQQLDELQDKCHPEPQTIEGEKTYVHIERVKVDKVVYNIDFEKLNIGELSGMLNIGATYHTPEHQLKKACPEEFRDNQQNDAAKEERQTKQPAPNVTIRGRKH</sequence>
<keyword evidence="4" id="KW-1185">Reference proteome</keyword>
<gene>
    <name evidence="3" type="primary">yocL</name>
    <name evidence="3" type="ordered locus">BAMF_1994</name>
</gene>
<feature type="compositionally biased region" description="Basic and acidic residues" evidence="2">
    <location>
        <begin position="95"/>
        <end position="112"/>
    </location>
</feature>
<dbReference type="AlphaFoldDB" id="A0A9P1NI61"/>
<reference evidence="3 4" key="1">
    <citation type="journal article" date="2011" name="Int. J. Syst. Evol. Microbiol.">
        <title>Relationship of Bacillus amyloliquefaciens clades associated with strains DSM 7T and FZB42T: a proposal for Bacillus amyloliquefaciens subsp. amyloliquefaciens subsp. nov. and Bacillus amyloliquefaciens subsp. plantarum subsp. nov. based on complete genome sequence comparisons.</title>
        <authorList>
            <person name="Borriss R."/>
            <person name="Chen X.H."/>
            <person name="Rueckert C."/>
            <person name="Blom J."/>
            <person name="Becker A."/>
            <person name="Baumgarth B."/>
            <person name="Fan B."/>
            <person name="Pukall R."/>
            <person name="Schumann P."/>
            <person name="Sproer C."/>
            <person name="Junge H."/>
            <person name="Vater J."/>
            <person name="Puhler A."/>
            <person name="Klenk H.P."/>
        </authorList>
    </citation>
    <scope>NUCLEOTIDE SEQUENCE [LARGE SCALE GENOMIC DNA]</scope>
    <source>
        <strain evidence="4">DSM 7</strain>
    </source>
</reference>
<dbReference type="EMBL" id="FN597644">
    <property type="protein sequence ID" value="CBI43120.1"/>
    <property type="molecule type" value="Genomic_DNA"/>
</dbReference>
<evidence type="ECO:0000256" key="2">
    <source>
        <dbReference type="SAM" id="MobiDB-lite"/>
    </source>
</evidence>
<evidence type="ECO:0000313" key="4">
    <source>
        <dbReference type="Proteomes" id="UP000006562"/>
    </source>
</evidence>
<dbReference type="Proteomes" id="UP000006562">
    <property type="component" value="Chromosome"/>
</dbReference>
<reference evidence="4" key="2">
    <citation type="journal article" date="2011" name="J. Biotechnol.">
        <title>Genome sequence of B. amyloliquefaciens type strain DSM7(T) reveals differences to plant-associated B. amyloliquefaciens FZB42.</title>
        <authorList>
            <person name="Ruckert C."/>
            <person name="Blom J."/>
            <person name="Chen X."/>
            <person name="Reva O."/>
            <person name="Borriss R."/>
        </authorList>
    </citation>
    <scope>NUCLEOTIDE SEQUENCE [LARGE SCALE GENOMIC DNA]</scope>
    <source>
        <strain evidence="4">DSM 7</strain>
    </source>
</reference>
<name>A0A9P1NI61_BACAS</name>
<feature type="coiled-coil region" evidence="1">
    <location>
        <begin position="6"/>
        <end position="33"/>
    </location>
</feature>
<protein>
    <recommendedName>
        <fullName evidence="5">Spore germination protein GerPC</fullName>
    </recommendedName>
</protein>
<proteinExistence type="predicted"/>
<dbReference type="KEGG" id="bao:BAMF_1994"/>
<evidence type="ECO:0000256" key="1">
    <source>
        <dbReference type="SAM" id="Coils"/>
    </source>
</evidence>
<accession>A0A9P1NI61</accession>
<dbReference type="RefSeq" id="WP_013352520.1">
    <property type="nucleotide sequence ID" value="NC_014551.1"/>
</dbReference>
<feature type="region of interest" description="Disordered" evidence="2">
    <location>
        <begin position="95"/>
        <end position="126"/>
    </location>
</feature>
<keyword evidence="1" id="KW-0175">Coiled coil</keyword>
<evidence type="ECO:0008006" key="5">
    <source>
        <dbReference type="Google" id="ProtNLM"/>
    </source>
</evidence>